<comment type="caution">
    <text evidence="2">The sequence shown here is derived from an EMBL/GenBank/DDBJ whole genome shotgun (WGS) entry which is preliminary data.</text>
</comment>
<dbReference type="AlphaFoldDB" id="A0A543K4Y3"/>
<keyword evidence="3" id="KW-1185">Reference proteome</keyword>
<protein>
    <submittedName>
        <fullName evidence="2">Uncharacterized protein</fullName>
    </submittedName>
</protein>
<organism evidence="2 3">
    <name type="scientific">Roseinatronobacter monicus</name>
    <dbReference type="NCBI Taxonomy" id="393481"/>
    <lineage>
        <taxon>Bacteria</taxon>
        <taxon>Pseudomonadati</taxon>
        <taxon>Pseudomonadota</taxon>
        <taxon>Alphaproteobacteria</taxon>
        <taxon>Rhodobacterales</taxon>
        <taxon>Paracoccaceae</taxon>
        <taxon>Roseinatronobacter</taxon>
    </lineage>
</organism>
<dbReference type="EMBL" id="VFPT01000003">
    <property type="protein sequence ID" value="TQM90115.1"/>
    <property type="molecule type" value="Genomic_DNA"/>
</dbReference>
<gene>
    <name evidence="2" type="ORF">BD293_4035</name>
</gene>
<proteinExistence type="predicted"/>
<accession>A0A543K4Y3</accession>
<name>A0A543K4Y3_9RHOB</name>
<evidence type="ECO:0000256" key="1">
    <source>
        <dbReference type="SAM" id="MobiDB-lite"/>
    </source>
</evidence>
<dbReference type="Proteomes" id="UP000320582">
    <property type="component" value="Unassembled WGS sequence"/>
</dbReference>
<feature type="compositionally biased region" description="Basic and acidic residues" evidence="1">
    <location>
        <begin position="1"/>
        <end position="11"/>
    </location>
</feature>
<evidence type="ECO:0000313" key="3">
    <source>
        <dbReference type="Proteomes" id="UP000320582"/>
    </source>
</evidence>
<feature type="region of interest" description="Disordered" evidence="1">
    <location>
        <begin position="1"/>
        <end position="32"/>
    </location>
</feature>
<evidence type="ECO:0000313" key="2">
    <source>
        <dbReference type="EMBL" id="TQM90115.1"/>
    </source>
</evidence>
<sequence length="77" mass="8104">MTHRLSDDAERHRLHPADPAQPTYANRSSARKPTAGTAVCKAIPGCSTASVTSSAVMRTFSRTPDTAVAPTVRALSP</sequence>
<reference evidence="2 3" key="1">
    <citation type="submission" date="2019-06" db="EMBL/GenBank/DDBJ databases">
        <title>Genomic Encyclopedia of Archaeal and Bacterial Type Strains, Phase II (KMG-II): from individual species to whole genera.</title>
        <authorList>
            <person name="Goeker M."/>
        </authorList>
    </citation>
    <scope>NUCLEOTIDE SEQUENCE [LARGE SCALE GENOMIC DNA]</scope>
    <source>
        <strain evidence="2 3">DSM 18423</strain>
    </source>
</reference>